<dbReference type="OrthoDB" id="9789704at2"/>
<feature type="transmembrane region" description="Helical" evidence="8">
    <location>
        <begin position="118"/>
        <end position="137"/>
    </location>
</feature>
<name>A0A494ZBH2_9BACL</name>
<evidence type="ECO:0000256" key="1">
    <source>
        <dbReference type="ARBA" id="ARBA00004141"/>
    </source>
</evidence>
<protein>
    <submittedName>
        <fullName evidence="9">Sodium:solute symporter family protein</fullName>
    </submittedName>
</protein>
<evidence type="ECO:0000313" key="10">
    <source>
        <dbReference type="Proteomes" id="UP000272238"/>
    </source>
</evidence>
<dbReference type="InterPro" id="IPR050277">
    <property type="entry name" value="Sodium:Solute_Symporter"/>
</dbReference>
<organism evidence="9 10">
    <name type="scientific">Ureibacillus endophyticus</name>
    <dbReference type="NCBI Taxonomy" id="1978490"/>
    <lineage>
        <taxon>Bacteria</taxon>
        <taxon>Bacillati</taxon>
        <taxon>Bacillota</taxon>
        <taxon>Bacilli</taxon>
        <taxon>Bacillales</taxon>
        <taxon>Caryophanaceae</taxon>
        <taxon>Ureibacillus</taxon>
    </lineage>
</organism>
<evidence type="ECO:0000256" key="5">
    <source>
        <dbReference type="ARBA" id="ARBA00022989"/>
    </source>
</evidence>
<feature type="transmembrane region" description="Helical" evidence="8">
    <location>
        <begin position="186"/>
        <end position="207"/>
    </location>
</feature>
<keyword evidence="10" id="KW-1185">Reference proteome</keyword>
<dbReference type="PROSITE" id="PS50283">
    <property type="entry name" value="NA_SOLUT_SYMP_3"/>
    <property type="match status" value="1"/>
</dbReference>
<feature type="transmembrane region" description="Helical" evidence="8">
    <location>
        <begin position="227"/>
        <end position="246"/>
    </location>
</feature>
<dbReference type="RefSeq" id="WP_121212755.1">
    <property type="nucleotide sequence ID" value="NZ_JAMYWW010000001.1"/>
</dbReference>
<dbReference type="GO" id="GO:0005886">
    <property type="term" value="C:plasma membrane"/>
    <property type="evidence" value="ECO:0007669"/>
    <property type="project" value="TreeGrafter"/>
</dbReference>
<dbReference type="SUPFAM" id="SSF161070">
    <property type="entry name" value="SNF-like"/>
    <property type="match status" value="1"/>
</dbReference>
<feature type="transmembrane region" description="Helical" evidence="8">
    <location>
        <begin position="359"/>
        <end position="378"/>
    </location>
</feature>
<comment type="subcellular location">
    <subcellularLocation>
        <location evidence="1">Membrane</location>
        <topology evidence="1">Multi-pass membrane protein</topology>
    </subcellularLocation>
</comment>
<keyword evidence="5 8" id="KW-1133">Transmembrane helix</keyword>
<keyword evidence="4 8" id="KW-0812">Transmembrane</keyword>
<evidence type="ECO:0000256" key="7">
    <source>
        <dbReference type="RuleBase" id="RU362091"/>
    </source>
</evidence>
<dbReference type="AlphaFoldDB" id="A0A494ZBH2"/>
<gene>
    <name evidence="9" type="ORF">D8M03_00695</name>
</gene>
<evidence type="ECO:0000256" key="3">
    <source>
        <dbReference type="ARBA" id="ARBA00022448"/>
    </source>
</evidence>
<feature type="transmembrane region" description="Helical" evidence="8">
    <location>
        <begin position="76"/>
        <end position="97"/>
    </location>
</feature>
<dbReference type="InterPro" id="IPR038377">
    <property type="entry name" value="Na/Glc_symporter_sf"/>
</dbReference>
<sequence>MLATWTWVITILLSLFFIGMSLRFRKKSSESFLQFAIAGGTLPFFLILFTDIATIMGVGNFVGHSSKGFEVGVANIPFIIGEQGSKILFALIFAGFAARFTYKSIAELLNDLILRDKVSRAIVGILTSAIMIAWIGGQAKGMGALFSVFTGADPLPLIFFFSAVFIIYTTVGGMLSVVWTDFVQGVLLLGLAVWFYIKVFAKVDFSYSNLQTMLADVGASHLTELSISGWEVLNLFITGCFGILAAQVYWQRSFAAVNPKAASRAMFYSGIAAIIFTILASVSGMIVKAINPDVEASNAISWLILNEMTQLVAILFFILIYLAAISSASSQLHSAAIVIVNDLIIPFSKELKDQRIIAISRWLVVLVGIFSILAAVYSESIISLFSFAYTMTGGGVVPVLIIGLIWKKRKSEKFEMGSQNSKVSVWGGRIGLVSGAIVSVIYGILWGVLVSAILTVLVSLLLPNKTDSDRTINIEHA</sequence>
<keyword evidence="3" id="KW-0813">Transport</keyword>
<evidence type="ECO:0000313" key="9">
    <source>
        <dbReference type="EMBL" id="RKQ20102.1"/>
    </source>
</evidence>
<proteinExistence type="inferred from homology"/>
<evidence type="ECO:0000256" key="6">
    <source>
        <dbReference type="ARBA" id="ARBA00023136"/>
    </source>
</evidence>
<feature type="transmembrane region" description="Helical" evidence="8">
    <location>
        <begin position="299"/>
        <end position="324"/>
    </location>
</feature>
<feature type="transmembrane region" description="Helical" evidence="8">
    <location>
        <begin position="36"/>
        <end position="56"/>
    </location>
</feature>
<evidence type="ECO:0000256" key="2">
    <source>
        <dbReference type="ARBA" id="ARBA00006434"/>
    </source>
</evidence>
<feature type="transmembrane region" description="Helical" evidence="8">
    <location>
        <begin position="384"/>
        <end position="406"/>
    </location>
</feature>
<comment type="caution">
    <text evidence="9">The sequence shown here is derived from an EMBL/GenBank/DDBJ whole genome shotgun (WGS) entry which is preliminary data.</text>
</comment>
<feature type="transmembrane region" description="Helical" evidence="8">
    <location>
        <begin position="267"/>
        <end position="287"/>
    </location>
</feature>
<keyword evidence="6 8" id="KW-0472">Membrane</keyword>
<dbReference type="GO" id="GO:0022857">
    <property type="term" value="F:transmembrane transporter activity"/>
    <property type="evidence" value="ECO:0007669"/>
    <property type="project" value="InterPro"/>
</dbReference>
<dbReference type="InterPro" id="IPR001734">
    <property type="entry name" value="Na/solute_symporter"/>
</dbReference>
<dbReference type="InterPro" id="IPR037272">
    <property type="entry name" value="SNS_sf"/>
</dbReference>
<feature type="transmembrane region" description="Helical" evidence="8">
    <location>
        <begin position="6"/>
        <end position="24"/>
    </location>
</feature>
<accession>A0A494ZBH2</accession>
<dbReference type="PANTHER" id="PTHR48086">
    <property type="entry name" value="SODIUM/PROLINE SYMPORTER-RELATED"/>
    <property type="match status" value="1"/>
</dbReference>
<feature type="transmembrane region" description="Helical" evidence="8">
    <location>
        <begin position="157"/>
        <end position="179"/>
    </location>
</feature>
<dbReference type="EMBL" id="RBZN01000001">
    <property type="protein sequence ID" value="RKQ20102.1"/>
    <property type="molecule type" value="Genomic_DNA"/>
</dbReference>
<dbReference type="PANTHER" id="PTHR48086:SF7">
    <property type="entry name" value="SODIUM-SOLUTE SYMPORTER-RELATED"/>
    <property type="match status" value="1"/>
</dbReference>
<dbReference type="CDD" id="cd10322">
    <property type="entry name" value="SLC5sbd"/>
    <property type="match status" value="1"/>
</dbReference>
<reference evidence="9 10" key="1">
    <citation type="journal article" date="2016" name="Antonie Van Leeuwenhoek">
        <title>Lysinibacillus endophyticus sp. nov., an indole-3-acetic acid producing endophytic bacterium isolated from corn root (Zea mays cv. Xinken-5).</title>
        <authorList>
            <person name="Yu J."/>
            <person name="Guan X."/>
            <person name="Liu C."/>
            <person name="Xiang W."/>
            <person name="Yu Z."/>
            <person name="Liu X."/>
            <person name="Wang G."/>
        </authorList>
    </citation>
    <scope>NUCLEOTIDE SEQUENCE [LARGE SCALE GENOMIC DNA]</scope>
    <source>
        <strain evidence="9 10">DSM 100506</strain>
    </source>
</reference>
<dbReference type="Proteomes" id="UP000272238">
    <property type="component" value="Unassembled WGS sequence"/>
</dbReference>
<evidence type="ECO:0000256" key="4">
    <source>
        <dbReference type="ARBA" id="ARBA00022692"/>
    </source>
</evidence>
<comment type="similarity">
    <text evidence="2 7">Belongs to the sodium:solute symporter (SSF) (TC 2.A.21) family.</text>
</comment>
<dbReference type="Gene3D" id="1.20.1730.10">
    <property type="entry name" value="Sodium/glucose cotransporter"/>
    <property type="match status" value="1"/>
</dbReference>
<evidence type="ECO:0000256" key="8">
    <source>
        <dbReference type="SAM" id="Phobius"/>
    </source>
</evidence>
<dbReference type="Pfam" id="PF00474">
    <property type="entry name" value="SSF"/>
    <property type="match status" value="1"/>
</dbReference>
<feature type="transmembrane region" description="Helical" evidence="8">
    <location>
        <begin position="427"/>
        <end position="460"/>
    </location>
</feature>